<dbReference type="Gene3D" id="2.60.40.10">
    <property type="entry name" value="Immunoglobulins"/>
    <property type="match status" value="1"/>
</dbReference>
<protein>
    <submittedName>
        <fullName evidence="3">T9SS type A sorting domain-containing protein</fullName>
    </submittedName>
</protein>
<proteinExistence type="predicted"/>
<sequence length="433" mass="47520">MIRISTKISVLLLALFGWANASVAQNLVPNGDFEAFKCPTTYTGFALQVSTNMPYWYSGNCASPDVFSNCGVATGGNRTLAPDVIFGYQYARSGNGFMGLGFYSGWFEYMGTKLKQPLEAGEVYKVSFWVACADNMVWAADQIGAYFSTSLDSCVSGFSGPVFNYTPQVVNEKGRFLTDTVWTEIKGEFVASGGEEYLTLGYFKPIVLADFYKFPDPGNGLKAKANPNYQPTVNGTGTATSPRAYYYIDDVVVEKQNSLPVQFKQLNYEVLANATKLTWATASEINNCEFVIEKSNEGASFKTIGSVKGAGNSSIELSYSFTDNGLNTAVSYYRIKQVDCDGKYAYSNIVKVLNKSNTIKIYPNPANQYLVVELPADEKSAVVNIYSIDGKRVHSLTVAGTQPRIDISQLLSGSYFINVTSKGQHYSQKFVKE</sequence>
<feature type="domain" description="Secretion system C-terminal sorting" evidence="2">
    <location>
        <begin position="361"/>
        <end position="431"/>
    </location>
</feature>
<evidence type="ECO:0000313" key="4">
    <source>
        <dbReference type="Proteomes" id="UP001210231"/>
    </source>
</evidence>
<gene>
    <name evidence="3" type="ORF">O3P16_13895</name>
</gene>
<evidence type="ECO:0000313" key="3">
    <source>
        <dbReference type="EMBL" id="MDA3615906.1"/>
    </source>
</evidence>
<name>A0ABT4UM24_9BACT</name>
<dbReference type="Pfam" id="PF18962">
    <property type="entry name" value="Por_Secre_tail"/>
    <property type="match status" value="1"/>
</dbReference>
<dbReference type="InterPro" id="IPR013783">
    <property type="entry name" value="Ig-like_fold"/>
</dbReference>
<dbReference type="Gene3D" id="2.60.120.260">
    <property type="entry name" value="Galactose-binding domain-like"/>
    <property type="match status" value="1"/>
</dbReference>
<evidence type="ECO:0000256" key="1">
    <source>
        <dbReference type="SAM" id="SignalP"/>
    </source>
</evidence>
<dbReference type="InterPro" id="IPR026444">
    <property type="entry name" value="Secre_tail"/>
</dbReference>
<feature type="chain" id="PRO_5046312294" evidence="1">
    <location>
        <begin position="22"/>
        <end position="433"/>
    </location>
</feature>
<evidence type="ECO:0000259" key="2">
    <source>
        <dbReference type="Pfam" id="PF18962"/>
    </source>
</evidence>
<keyword evidence="4" id="KW-1185">Reference proteome</keyword>
<reference evidence="3 4" key="1">
    <citation type="submission" date="2022-12" db="EMBL/GenBank/DDBJ databases">
        <title>Chitinophagaceae gen. sp. nov., a new member of the family Chitinophagaceae, isolated from soil in a chemical factory.</title>
        <authorList>
            <person name="Ke Z."/>
        </authorList>
    </citation>
    <scope>NUCLEOTIDE SEQUENCE [LARGE SCALE GENOMIC DNA]</scope>
    <source>
        <strain evidence="3 4">LY-5</strain>
    </source>
</reference>
<dbReference type="Proteomes" id="UP001210231">
    <property type="component" value="Unassembled WGS sequence"/>
</dbReference>
<comment type="caution">
    <text evidence="3">The sequence shown here is derived from an EMBL/GenBank/DDBJ whole genome shotgun (WGS) entry which is preliminary data.</text>
</comment>
<dbReference type="RefSeq" id="WP_407032234.1">
    <property type="nucleotide sequence ID" value="NZ_JAQGEF010000019.1"/>
</dbReference>
<accession>A0ABT4UM24</accession>
<keyword evidence="1" id="KW-0732">Signal</keyword>
<organism evidence="3 4">
    <name type="scientific">Polluticaenibacter yanchengensis</name>
    <dbReference type="NCBI Taxonomy" id="3014562"/>
    <lineage>
        <taxon>Bacteria</taxon>
        <taxon>Pseudomonadati</taxon>
        <taxon>Bacteroidota</taxon>
        <taxon>Chitinophagia</taxon>
        <taxon>Chitinophagales</taxon>
        <taxon>Chitinophagaceae</taxon>
        <taxon>Polluticaenibacter</taxon>
    </lineage>
</organism>
<feature type="signal peptide" evidence="1">
    <location>
        <begin position="1"/>
        <end position="21"/>
    </location>
</feature>
<dbReference type="NCBIfam" id="TIGR04183">
    <property type="entry name" value="Por_Secre_tail"/>
    <property type="match status" value="1"/>
</dbReference>
<dbReference type="EMBL" id="JAQGEF010000019">
    <property type="protein sequence ID" value="MDA3615906.1"/>
    <property type="molecule type" value="Genomic_DNA"/>
</dbReference>